<dbReference type="EMBL" id="AP023440">
    <property type="protein sequence ID" value="BCL31751.1"/>
    <property type="molecule type" value="Genomic_DNA"/>
</dbReference>
<evidence type="ECO:0000313" key="1">
    <source>
        <dbReference type="EMBL" id="BCL31751.1"/>
    </source>
</evidence>
<sequence length="234" mass="27309">MAKELTLSDRAQLDSVNEIKATGEFDVHFEQRPTTFPMSWFDPLSDRKAEWVGVILSQKLQECALTFTSFSCYWNSRDTELDLSGEFHLPHLFRSLMGNPPECNDLASERERKLLSQLRLIDAAPRRATGEATFIRIEAHKENLELWHQDRYLYDGENNSQGFIKMELDLCGYLTMLRITKGTFGWQHLFADTLLRHEDFRHHVASIKNMLDVFPDTFPAYDYSDLRARLEARL</sequence>
<proteinExistence type="predicted"/>
<dbReference type="RefSeq" id="WP_190853560.1">
    <property type="nucleotide sequence ID" value="NZ_AP023440.1"/>
</dbReference>
<organism evidence="1 2">
    <name type="scientific">Streptomyces aurantiacus</name>
    <dbReference type="NCBI Taxonomy" id="47760"/>
    <lineage>
        <taxon>Bacteria</taxon>
        <taxon>Bacillati</taxon>
        <taxon>Actinomycetota</taxon>
        <taxon>Actinomycetes</taxon>
        <taxon>Kitasatosporales</taxon>
        <taxon>Streptomycetaceae</taxon>
        <taxon>Streptomyces</taxon>
        <taxon>Streptomyces aurantiacus group</taxon>
    </lineage>
</organism>
<dbReference type="AlphaFoldDB" id="A0A7G1PB29"/>
<name>A0A7G1PB29_9ACTN</name>
<protein>
    <submittedName>
        <fullName evidence="1">Uncharacterized protein</fullName>
    </submittedName>
</protein>
<dbReference type="KEGG" id="sgm:GCM10017557_66100"/>
<evidence type="ECO:0000313" key="2">
    <source>
        <dbReference type="Proteomes" id="UP000516444"/>
    </source>
</evidence>
<accession>A0A7G1PB29</accession>
<keyword evidence="2" id="KW-1185">Reference proteome</keyword>
<gene>
    <name evidence="1" type="ORF">GCM10017557_66100</name>
</gene>
<reference evidence="1 2" key="1">
    <citation type="journal article" date="2014" name="Int. J. Syst. Evol. Microbiol.">
        <title>Complete genome sequence of Corynebacterium casei LMG S-19264T (=DSM 44701T), isolated from a smear-ripened cheese.</title>
        <authorList>
            <consortium name="US DOE Joint Genome Institute (JGI-PGF)"/>
            <person name="Walter F."/>
            <person name="Albersmeier A."/>
            <person name="Kalinowski J."/>
            <person name="Ruckert C."/>
        </authorList>
    </citation>
    <scope>NUCLEOTIDE SEQUENCE [LARGE SCALE GENOMIC DNA]</scope>
    <source>
        <strain evidence="1 2">JCM 4677</strain>
    </source>
</reference>
<dbReference type="Proteomes" id="UP000516444">
    <property type="component" value="Chromosome"/>
</dbReference>